<evidence type="ECO:0000313" key="3">
    <source>
        <dbReference type="Proteomes" id="UP000016584"/>
    </source>
</evidence>
<protein>
    <submittedName>
        <fullName evidence="2">Uncharacterized protein</fullName>
    </submittedName>
</protein>
<dbReference type="EMBL" id="ATDL01000018">
    <property type="protein sequence ID" value="ERJ58121.1"/>
    <property type="molecule type" value="Genomic_DNA"/>
</dbReference>
<accession>U2H8T0</accession>
<proteinExistence type="predicted"/>
<dbReference type="Proteomes" id="UP000016584">
    <property type="component" value="Unassembled WGS sequence"/>
</dbReference>
<dbReference type="eggNOG" id="ENOG5033SQ1">
    <property type="taxonomic scope" value="Bacteria"/>
</dbReference>
<keyword evidence="3" id="KW-1185">Reference proteome</keyword>
<feature type="coiled-coil region" evidence="1">
    <location>
        <begin position="57"/>
        <end position="84"/>
    </location>
</feature>
<organism evidence="2 3">
    <name type="scientific">Sphingobacterium paucimobilis HER1398</name>
    <dbReference type="NCBI Taxonomy" id="1346330"/>
    <lineage>
        <taxon>Bacteria</taxon>
        <taxon>Pseudomonadati</taxon>
        <taxon>Bacteroidota</taxon>
        <taxon>Sphingobacteriia</taxon>
        <taxon>Sphingobacteriales</taxon>
        <taxon>Sphingobacteriaceae</taxon>
        <taxon>Sphingobacterium</taxon>
    </lineage>
</organism>
<keyword evidence="1" id="KW-0175">Coiled coil</keyword>
<dbReference type="AlphaFoldDB" id="U2H8T0"/>
<evidence type="ECO:0000256" key="1">
    <source>
        <dbReference type="SAM" id="Coils"/>
    </source>
</evidence>
<gene>
    <name evidence="2" type="ORF">M472_05020</name>
</gene>
<name>U2H8T0_9SPHI</name>
<evidence type="ECO:0000313" key="2">
    <source>
        <dbReference type="EMBL" id="ERJ58121.1"/>
    </source>
</evidence>
<reference evidence="2 3" key="1">
    <citation type="journal article" date="2013" name="Genome Announc.">
        <title>The Draft Genome Sequence of Sphingomonas paucimobilis Strain HER1398 (Proteobacteria), Host to the Giant PAU Phage, Indicates That It Is a Member of the Genus Sphingobacterium (Bacteroidetes).</title>
        <authorList>
            <person name="White R.A.III."/>
            <person name="Suttle C.A."/>
        </authorList>
    </citation>
    <scope>NUCLEOTIDE SEQUENCE [LARGE SCALE GENOMIC DNA]</scope>
    <source>
        <strain evidence="2 3">HER1398</strain>
    </source>
</reference>
<sequence>MVILFIACSKSEPKSYEYWNNLVSEKYEEINALVQSVPCTDIEAFEIIKRNGYYPVHFSVRKQFDRLQVELEQLQQERNIASSREGMLSDIGPRIPNHPLRKVCDSGKAKLIYVKDLSMEEIDSELPVRYKEIKAFYKDVRCTDASQWTGHYIFSDCKMEAIAVHKTDRHEEMLERIDIYNLMKMRKAASENLNCNKTSSNSVFSIKPVECRDEKPVVIEK</sequence>
<comment type="caution">
    <text evidence="2">The sequence shown here is derived from an EMBL/GenBank/DDBJ whole genome shotgun (WGS) entry which is preliminary data.</text>
</comment>
<dbReference type="PATRIC" id="fig|1346330.5.peg.3460"/>